<dbReference type="Proteomes" id="UP001153714">
    <property type="component" value="Chromosome 11"/>
</dbReference>
<dbReference type="Gene3D" id="3.30.40.10">
    <property type="entry name" value="Zinc/RING finger domain, C3HC4 (zinc finger)"/>
    <property type="match status" value="1"/>
</dbReference>
<proteinExistence type="predicted"/>
<dbReference type="OrthoDB" id="7477775at2759"/>
<dbReference type="SUPFAM" id="SSF57903">
    <property type="entry name" value="FYVE/PHD zinc finger"/>
    <property type="match status" value="1"/>
</dbReference>
<dbReference type="Gene3D" id="3.30.70.1820">
    <property type="entry name" value="L1 transposable element, RRM domain"/>
    <property type="match status" value="1"/>
</dbReference>
<reference evidence="3" key="2">
    <citation type="submission" date="2022-10" db="EMBL/GenBank/DDBJ databases">
        <authorList>
            <consortium name="ENA_rothamsted_submissions"/>
            <consortium name="culmorum"/>
            <person name="King R."/>
        </authorList>
    </citation>
    <scope>NUCLEOTIDE SEQUENCE</scope>
</reference>
<evidence type="ECO:0000313" key="4">
    <source>
        <dbReference type="Proteomes" id="UP001153714"/>
    </source>
</evidence>
<dbReference type="InterPro" id="IPR057251">
    <property type="entry name" value="FP_C"/>
</dbReference>
<organism evidence="3 4">
    <name type="scientific">Diatraea saccharalis</name>
    <name type="common">sugarcane borer</name>
    <dbReference type="NCBI Taxonomy" id="40085"/>
    <lineage>
        <taxon>Eukaryota</taxon>
        <taxon>Metazoa</taxon>
        <taxon>Ecdysozoa</taxon>
        <taxon>Arthropoda</taxon>
        <taxon>Hexapoda</taxon>
        <taxon>Insecta</taxon>
        <taxon>Pterygota</taxon>
        <taxon>Neoptera</taxon>
        <taxon>Endopterygota</taxon>
        <taxon>Lepidoptera</taxon>
        <taxon>Glossata</taxon>
        <taxon>Ditrysia</taxon>
        <taxon>Pyraloidea</taxon>
        <taxon>Crambidae</taxon>
        <taxon>Crambinae</taxon>
        <taxon>Diatraea</taxon>
    </lineage>
</organism>
<feature type="domain" description="FP protein C-terminal" evidence="2">
    <location>
        <begin position="314"/>
        <end position="367"/>
    </location>
</feature>
<name>A0A9N9W5M6_9NEOP</name>
<dbReference type="InterPro" id="IPR013083">
    <property type="entry name" value="Znf_RING/FYVE/PHD"/>
</dbReference>
<evidence type="ECO:0000256" key="1">
    <source>
        <dbReference type="SAM" id="Coils"/>
    </source>
</evidence>
<evidence type="ECO:0000313" key="3">
    <source>
        <dbReference type="EMBL" id="CAG9783782.1"/>
    </source>
</evidence>
<keyword evidence="1" id="KW-0175">Coiled coil</keyword>
<keyword evidence="4" id="KW-1185">Reference proteome</keyword>
<feature type="coiled-coil region" evidence="1">
    <location>
        <begin position="130"/>
        <end position="185"/>
    </location>
</feature>
<protein>
    <recommendedName>
        <fullName evidence="2">FP protein C-terminal domain-containing protein</fullName>
    </recommendedName>
</protein>
<dbReference type="InterPro" id="IPR011011">
    <property type="entry name" value="Znf_FYVE_PHD"/>
</dbReference>
<accession>A0A9N9W5M6</accession>
<sequence>MSNGKMCGGCRRVIEDRRFLYCGGCKQFYDLNCANVSEQRFYNTFTKEHREAWRCVLCKSGQPKTDNTNTPVRAGADGVTVQRGASVRSPQQLDIMSIVEQPMSLNDTTHSMNIEVIDFQSFVMEMRAFRQEMRDEIRSNRSRIERLSETVLSLSDKVIECEDRIVMMNERINSLENRVSKVQTDTSLAASVEQLKAELNDRDQDLLLNDVEISCIHEQKGEGLLHVVTVLASKLGVNLAPQDIVSATRVGRAPEPVEAEKSLVARPRPIVVRLARRVVRDQLLQAARVRRGATTEGTGLPGTSRRYYINERLTKANRHLFRRTRELCSRLNWRYVWTRDGRIFVRQYYGKDAPRLRIRTEADLERVFGRDAVSAANNNVSA</sequence>
<dbReference type="Gene3D" id="1.20.5.340">
    <property type="match status" value="1"/>
</dbReference>
<dbReference type="Pfam" id="PF25298">
    <property type="entry name" value="Baculo_FP_2nd"/>
    <property type="match status" value="1"/>
</dbReference>
<gene>
    <name evidence="3" type="ORF">DIATSA_LOCUS1928</name>
</gene>
<dbReference type="EMBL" id="OU893342">
    <property type="protein sequence ID" value="CAG9783782.1"/>
    <property type="molecule type" value="Genomic_DNA"/>
</dbReference>
<dbReference type="AlphaFoldDB" id="A0A9N9W5M6"/>
<evidence type="ECO:0000259" key="2">
    <source>
        <dbReference type="Pfam" id="PF25298"/>
    </source>
</evidence>
<reference evidence="3" key="1">
    <citation type="submission" date="2021-12" db="EMBL/GenBank/DDBJ databases">
        <authorList>
            <person name="King R."/>
        </authorList>
    </citation>
    <scope>NUCLEOTIDE SEQUENCE</scope>
</reference>